<dbReference type="EMBL" id="BDIP01000814">
    <property type="protein sequence ID" value="GCA62507.1"/>
    <property type="molecule type" value="Genomic_DNA"/>
</dbReference>
<evidence type="ECO:0000313" key="2">
    <source>
        <dbReference type="Proteomes" id="UP000265618"/>
    </source>
</evidence>
<sequence length="92" mass="10147">MSEPPWNETGFEEWYRETNPVVADAVRECRSRGGRQLNLCHRDIGDTGAESLSRALPHLPVLKVLKLDHNKIGDAGVSALSLSLPHMALLTT</sequence>
<evidence type="ECO:0000313" key="1">
    <source>
        <dbReference type="EMBL" id="GCA62507.1"/>
    </source>
</evidence>
<proteinExistence type="predicted"/>
<dbReference type="InterPro" id="IPR001611">
    <property type="entry name" value="Leu-rich_rpt"/>
</dbReference>
<accession>A0A391NKD9</accession>
<keyword evidence="2" id="KW-1185">Reference proteome</keyword>
<name>A0A391NKD9_9EUKA</name>
<feature type="non-terminal residue" evidence="1">
    <location>
        <position position="1"/>
    </location>
</feature>
<dbReference type="AlphaFoldDB" id="A0A391NKD9"/>
<dbReference type="Gene3D" id="3.80.10.10">
    <property type="entry name" value="Ribonuclease Inhibitor"/>
    <property type="match status" value="1"/>
</dbReference>
<dbReference type="SMART" id="SM00368">
    <property type="entry name" value="LRR_RI"/>
    <property type="match status" value="1"/>
</dbReference>
<dbReference type="InterPro" id="IPR032675">
    <property type="entry name" value="LRR_dom_sf"/>
</dbReference>
<dbReference type="Pfam" id="PF13516">
    <property type="entry name" value="LRR_6"/>
    <property type="match status" value="1"/>
</dbReference>
<gene>
    <name evidence="1" type="ORF">KIPB_003986</name>
</gene>
<reference evidence="1 2" key="1">
    <citation type="journal article" date="2018" name="PLoS ONE">
        <title>The draft genome of Kipferlia bialata reveals reductive genome evolution in fornicate parasites.</title>
        <authorList>
            <person name="Tanifuji G."/>
            <person name="Takabayashi S."/>
            <person name="Kume K."/>
            <person name="Takagi M."/>
            <person name="Nakayama T."/>
            <person name="Kamikawa R."/>
            <person name="Inagaki Y."/>
            <person name="Hashimoto T."/>
        </authorList>
    </citation>
    <scope>NUCLEOTIDE SEQUENCE [LARGE SCALE GENOMIC DNA]</scope>
    <source>
        <strain evidence="1">NY0173</strain>
    </source>
</reference>
<comment type="caution">
    <text evidence="1">The sequence shown here is derived from an EMBL/GenBank/DDBJ whole genome shotgun (WGS) entry which is preliminary data.</text>
</comment>
<protein>
    <submittedName>
        <fullName evidence="1">Uncharacterized protein</fullName>
    </submittedName>
</protein>
<dbReference type="SUPFAM" id="SSF52047">
    <property type="entry name" value="RNI-like"/>
    <property type="match status" value="1"/>
</dbReference>
<organism evidence="1 2">
    <name type="scientific">Kipferlia bialata</name>
    <dbReference type="NCBI Taxonomy" id="797122"/>
    <lineage>
        <taxon>Eukaryota</taxon>
        <taxon>Metamonada</taxon>
        <taxon>Carpediemonas-like organisms</taxon>
        <taxon>Kipferlia</taxon>
    </lineage>
</organism>
<dbReference type="Proteomes" id="UP000265618">
    <property type="component" value="Unassembled WGS sequence"/>
</dbReference>